<dbReference type="Pfam" id="PF00467">
    <property type="entry name" value="KOW"/>
    <property type="match status" value="1"/>
</dbReference>
<dbReference type="NCBIfam" id="TIGR01079">
    <property type="entry name" value="rplX_bact"/>
    <property type="match status" value="1"/>
</dbReference>
<reference evidence="9 10" key="1">
    <citation type="submission" date="2024-09" db="EMBL/GenBank/DDBJ databases">
        <authorList>
            <person name="Sun Q."/>
            <person name="Mori K."/>
        </authorList>
    </citation>
    <scope>NUCLEOTIDE SEQUENCE [LARGE SCALE GENOMIC DNA]</scope>
    <source>
        <strain evidence="9 10">JCM 12763</strain>
    </source>
</reference>
<organism evidence="9 10">
    <name type="scientific">Ornithinimicrobium kibberense</name>
    <dbReference type="NCBI Taxonomy" id="282060"/>
    <lineage>
        <taxon>Bacteria</taxon>
        <taxon>Bacillati</taxon>
        <taxon>Actinomycetota</taxon>
        <taxon>Actinomycetes</taxon>
        <taxon>Micrococcales</taxon>
        <taxon>Ornithinimicrobiaceae</taxon>
        <taxon>Ornithinimicrobium</taxon>
    </lineage>
</organism>
<dbReference type="InterPro" id="IPR041988">
    <property type="entry name" value="Ribosomal_uL24_KOW"/>
</dbReference>
<evidence type="ECO:0000256" key="3">
    <source>
        <dbReference type="ARBA" id="ARBA00023274"/>
    </source>
</evidence>
<dbReference type="CDD" id="cd06089">
    <property type="entry name" value="KOW_RPL26"/>
    <property type="match status" value="1"/>
</dbReference>
<keyword evidence="5" id="KW-0699">rRNA-binding</keyword>
<dbReference type="PROSITE" id="PS01108">
    <property type="entry name" value="RIBOSOMAL_L24"/>
    <property type="match status" value="1"/>
</dbReference>
<evidence type="ECO:0000313" key="9">
    <source>
        <dbReference type="EMBL" id="MFB9732129.1"/>
    </source>
</evidence>
<feature type="region of interest" description="Disordered" evidence="7">
    <location>
        <begin position="80"/>
        <end position="115"/>
    </location>
</feature>
<keyword evidence="5" id="KW-0694">RNA-binding</keyword>
<dbReference type="InterPro" id="IPR005825">
    <property type="entry name" value="Ribosomal_uL24_CS"/>
</dbReference>
<dbReference type="GO" id="GO:0005840">
    <property type="term" value="C:ribosome"/>
    <property type="evidence" value="ECO:0007669"/>
    <property type="project" value="UniProtKB-KW"/>
</dbReference>
<protein>
    <recommendedName>
        <fullName evidence="4 5">Large ribosomal subunit protein uL24</fullName>
    </recommendedName>
</protein>
<dbReference type="InterPro" id="IPR008991">
    <property type="entry name" value="Translation_prot_SH3-like_sf"/>
</dbReference>
<evidence type="ECO:0000313" key="10">
    <source>
        <dbReference type="Proteomes" id="UP001589613"/>
    </source>
</evidence>
<evidence type="ECO:0000256" key="4">
    <source>
        <dbReference type="ARBA" id="ARBA00035206"/>
    </source>
</evidence>
<dbReference type="InterPro" id="IPR057264">
    <property type="entry name" value="Ribosomal_uL24_C"/>
</dbReference>
<keyword evidence="10" id="KW-1185">Reference proteome</keyword>
<sequence length="115" mass="12585">MAKMKIKKNDLVQVIAGKDKGLQGRVIAVNTDTDRVLVEGVNRITKHTRAGGDRGVSTGGIQVQEAAVHVSNVMVVDPEDKRPTRVRTRVETVEQEDGRTKTVRSRVAVRSGKDL</sequence>
<evidence type="ECO:0000256" key="5">
    <source>
        <dbReference type="HAMAP-Rule" id="MF_01326"/>
    </source>
</evidence>
<dbReference type="SMART" id="SM00739">
    <property type="entry name" value="KOW"/>
    <property type="match status" value="1"/>
</dbReference>
<gene>
    <name evidence="5 9" type="primary">rplX</name>
    <name evidence="9" type="ORF">ACFFN0_08745</name>
</gene>
<dbReference type="InterPro" id="IPR014722">
    <property type="entry name" value="Rib_uL2_dom2"/>
</dbReference>
<proteinExistence type="inferred from homology"/>
<keyword evidence="3 5" id="KW-0687">Ribonucleoprotein</keyword>
<evidence type="ECO:0000256" key="7">
    <source>
        <dbReference type="SAM" id="MobiDB-lite"/>
    </source>
</evidence>
<evidence type="ECO:0000256" key="1">
    <source>
        <dbReference type="ARBA" id="ARBA00010618"/>
    </source>
</evidence>
<dbReference type="HAMAP" id="MF_01326_B">
    <property type="entry name" value="Ribosomal_uL24_B"/>
    <property type="match status" value="1"/>
</dbReference>
<comment type="caution">
    <text evidence="9">The sequence shown here is derived from an EMBL/GenBank/DDBJ whole genome shotgun (WGS) entry which is preliminary data.</text>
</comment>
<feature type="domain" description="KOW" evidence="8">
    <location>
        <begin position="5"/>
        <end position="32"/>
    </location>
</feature>
<comment type="subunit">
    <text evidence="5">Part of the 50S ribosomal subunit.</text>
</comment>
<dbReference type="Gene3D" id="2.30.30.30">
    <property type="match status" value="1"/>
</dbReference>
<dbReference type="SUPFAM" id="SSF50104">
    <property type="entry name" value="Translation proteins SH3-like domain"/>
    <property type="match status" value="1"/>
</dbReference>
<dbReference type="Proteomes" id="UP001589613">
    <property type="component" value="Unassembled WGS sequence"/>
</dbReference>
<dbReference type="Pfam" id="PF17136">
    <property type="entry name" value="ribosomal_L24"/>
    <property type="match status" value="1"/>
</dbReference>
<dbReference type="PANTHER" id="PTHR12903">
    <property type="entry name" value="MITOCHONDRIAL RIBOSOMAL PROTEIN L24"/>
    <property type="match status" value="1"/>
</dbReference>
<dbReference type="EMBL" id="JBHMAX010000016">
    <property type="protein sequence ID" value="MFB9732129.1"/>
    <property type="molecule type" value="Genomic_DNA"/>
</dbReference>
<evidence type="ECO:0000256" key="2">
    <source>
        <dbReference type="ARBA" id="ARBA00022980"/>
    </source>
</evidence>
<accession>A0ABV5V2W6</accession>
<name>A0ABV5V2W6_9MICO</name>
<comment type="function">
    <text evidence="5">One of two assembly initiator proteins, it binds directly to the 5'-end of the 23S rRNA, where it nucleates assembly of the 50S subunit.</text>
</comment>
<dbReference type="RefSeq" id="WP_075956896.1">
    <property type="nucleotide sequence ID" value="NZ_JBHMAX010000016.1"/>
</dbReference>
<dbReference type="InterPro" id="IPR005824">
    <property type="entry name" value="KOW"/>
</dbReference>
<comment type="similarity">
    <text evidence="1 5 6">Belongs to the universal ribosomal protein uL24 family.</text>
</comment>
<feature type="compositionally biased region" description="Basic and acidic residues" evidence="7">
    <location>
        <begin position="80"/>
        <end position="100"/>
    </location>
</feature>
<keyword evidence="2 5" id="KW-0689">Ribosomal protein</keyword>
<evidence type="ECO:0000256" key="6">
    <source>
        <dbReference type="RuleBase" id="RU003477"/>
    </source>
</evidence>
<dbReference type="InterPro" id="IPR003256">
    <property type="entry name" value="Ribosomal_uL24"/>
</dbReference>
<comment type="function">
    <text evidence="5">One of the proteins that surrounds the polypeptide exit tunnel on the outside of the subunit.</text>
</comment>
<evidence type="ECO:0000259" key="8">
    <source>
        <dbReference type="SMART" id="SM00739"/>
    </source>
</evidence>